<accession>A0A2H0RBS2</accession>
<dbReference type="Proteomes" id="UP000230214">
    <property type="component" value="Unassembled WGS sequence"/>
</dbReference>
<keyword evidence="1" id="KW-0472">Membrane</keyword>
<evidence type="ECO:0000313" key="2">
    <source>
        <dbReference type="EMBL" id="PIR43474.1"/>
    </source>
</evidence>
<comment type="caution">
    <text evidence="2">The sequence shown here is derived from an EMBL/GenBank/DDBJ whole genome shotgun (WGS) entry which is preliminary data.</text>
</comment>
<dbReference type="AlphaFoldDB" id="A0A2H0RBS2"/>
<evidence type="ECO:0000256" key="1">
    <source>
        <dbReference type="SAM" id="Phobius"/>
    </source>
</evidence>
<proteinExistence type="predicted"/>
<name>A0A2H0RBS2_UNCKA</name>
<gene>
    <name evidence="2" type="ORF">COV24_02405</name>
</gene>
<sequence length="501" mass="56789">MKCLLNQDIQKPKPKKSLFKIFFITFLLFFILTGGLSSAAMLVAYKKIDIGNPELQKKIEYTVLSIPFLPKTPEYVLGKSVKAHKNITTAYINASFAAESPYIGGLGIVSGNKLDFLVEGPIDYSNPKNPKSSLTIKLGNDFDSNTMFLDNVFYFKLNKVPSVVSVFTGIKPSVMQSKIYNKWVSYDLSPLETNARDMLDKETTQKEDDLSKAYSEVIDKVLSENLVPSLKMSEDFLDSQKEYKINLNLNKEQIDTLQKNVLADLSNKGYPQNNYTTQPFDKMDLTIWINKTTYYLKRVSINTEINLDNQYTPTGVLGFSTTKYLENIPESKNSTIKLAFVIDLSKVGESQNIVKPEDSQEFDSFLETIMNESSLFLGNTTNLNTSSKIVENIALAGNLYYGENSKYPEKVEDLYEYMAPLSMNEGVNIKNTNAYSMVTYTTKKDMYQENNKYYYTILSTKGVKDSGKYYTEQELKALVGTADFDNTLKISEQKQPNLLDQ</sequence>
<keyword evidence="1" id="KW-0812">Transmembrane</keyword>
<organism evidence="2 3">
    <name type="scientific">candidate division WWE3 bacterium CG10_big_fil_rev_8_21_14_0_10_32_10</name>
    <dbReference type="NCBI Taxonomy" id="1975090"/>
    <lineage>
        <taxon>Bacteria</taxon>
        <taxon>Katanobacteria</taxon>
    </lineage>
</organism>
<keyword evidence="1" id="KW-1133">Transmembrane helix</keyword>
<reference evidence="2 3" key="1">
    <citation type="submission" date="2017-09" db="EMBL/GenBank/DDBJ databases">
        <title>Depth-based differentiation of microbial function through sediment-hosted aquifers and enrichment of novel symbionts in the deep terrestrial subsurface.</title>
        <authorList>
            <person name="Probst A.J."/>
            <person name="Ladd B."/>
            <person name="Jarett J.K."/>
            <person name="Geller-Mcgrath D.E."/>
            <person name="Sieber C.M."/>
            <person name="Emerson J.B."/>
            <person name="Anantharaman K."/>
            <person name="Thomas B.C."/>
            <person name="Malmstrom R."/>
            <person name="Stieglmeier M."/>
            <person name="Klingl A."/>
            <person name="Woyke T."/>
            <person name="Ryan C.M."/>
            <person name="Banfield J.F."/>
        </authorList>
    </citation>
    <scope>NUCLEOTIDE SEQUENCE [LARGE SCALE GENOMIC DNA]</scope>
    <source>
        <strain evidence="2">CG10_big_fil_rev_8_21_14_0_10_32_10</strain>
    </source>
</reference>
<protein>
    <submittedName>
        <fullName evidence="2">Uncharacterized protein</fullName>
    </submittedName>
</protein>
<evidence type="ECO:0000313" key="3">
    <source>
        <dbReference type="Proteomes" id="UP000230214"/>
    </source>
</evidence>
<dbReference type="EMBL" id="PCXU01000022">
    <property type="protein sequence ID" value="PIR43474.1"/>
    <property type="molecule type" value="Genomic_DNA"/>
</dbReference>
<feature type="transmembrane region" description="Helical" evidence="1">
    <location>
        <begin position="21"/>
        <end position="45"/>
    </location>
</feature>